<keyword evidence="2" id="KW-1185">Reference proteome</keyword>
<dbReference type="Proteomes" id="UP001141950">
    <property type="component" value="Unassembled WGS sequence"/>
</dbReference>
<protein>
    <submittedName>
        <fullName evidence="1">Uncharacterized protein</fullName>
    </submittedName>
</protein>
<dbReference type="AlphaFoldDB" id="A0A9X2S7G4"/>
<comment type="caution">
    <text evidence="1">The sequence shown here is derived from an EMBL/GenBank/DDBJ whole genome shotgun (WGS) entry which is preliminary data.</text>
</comment>
<sequence>MKWSGILVGGVIGAAATLYFSRKRPGAVAWAASAMSDVAGKSVARMLSASSGLKREAADLAPKHTDDTAANSAAAWERIEAIVESDPAVKQEVNKIRAESSNISH</sequence>
<dbReference type="RefSeq" id="WP_257442990.1">
    <property type="nucleotide sequence ID" value="NZ_JANIPJ010000002.1"/>
</dbReference>
<reference evidence="1" key="1">
    <citation type="submission" date="2022-08" db="EMBL/GenBank/DDBJ databases">
        <title>The genomic sequence of strain Paenibacillus sp. SCIV0701.</title>
        <authorList>
            <person name="Zhao H."/>
        </authorList>
    </citation>
    <scope>NUCLEOTIDE SEQUENCE</scope>
    <source>
        <strain evidence="1">SCIV0701</strain>
    </source>
</reference>
<accession>A0A9X2S7G4</accession>
<gene>
    <name evidence="1" type="ORF">NQZ67_04035</name>
</gene>
<name>A0A9X2S7G4_9BACL</name>
<dbReference type="EMBL" id="JANIPJ010000002">
    <property type="protein sequence ID" value="MCR2803045.1"/>
    <property type="molecule type" value="Genomic_DNA"/>
</dbReference>
<proteinExistence type="predicted"/>
<evidence type="ECO:0000313" key="1">
    <source>
        <dbReference type="EMBL" id="MCR2803045.1"/>
    </source>
</evidence>
<organism evidence="1 2">
    <name type="scientific">Paenibacillus soyae</name>
    <dbReference type="NCBI Taxonomy" id="2969249"/>
    <lineage>
        <taxon>Bacteria</taxon>
        <taxon>Bacillati</taxon>
        <taxon>Bacillota</taxon>
        <taxon>Bacilli</taxon>
        <taxon>Bacillales</taxon>
        <taxon>Paenibacillaceae</taxon>
        <taxon>Paenibacillus</taxon>
    </lineage>
</organism>
<evidence type="ECO:0000313" key="2">
    <source>
        <dbReference type="Proteomes" id="UP001141950"/>
    </source>
</evidence>